<dbReference type="Proteomes" id="UP001596215">
    <property type="component" value="Unassembled WGS sequence"/>
</dbReference>
<comment type="caution">
    <text evidence="2">The sequence shown here is derived from an EMBL/GenBank/DDBJ whole genome shotgun (WGS) entry which is preliminary data.</text>
</comment>
<organism evidence="2 3">
    <name type="scientific">Tatumella punctata</name>
    <dbReference type="NCBI Taxonomy" id="399969"/>
    <lineage>
        <taxon>Bacteria</taxon>
        <taxon>Pseudomonadati</taxon>
        <taxon>Pseudomonadota</taxon>
        <taxon>Gammaproteobacteria</taxon>
        <taxon>Enterobacterales</taxon>
        <taxon>Erwiniaceae</taxon>
        <taxon>Tatumella</taxon>
    </lineage>
</organism>
<dbReference type="RefSeq" id="WP_343876706.1">
    <property type="nucleotide sequence ID" value="NZ_BAAAFW010000017.1"/>
</dbReference>
<dbReference type="EMBL" id="JBHSUC010000001">
    <property type="protein sequence ID" value="MFC6360612.1"/>
    <property type="molecule type" value="Genomic_DNA"/>
</dbReference>
<evidence type="ECO:0000313" key="2">
    <source>
        <dbReference type="EMBL" id="MFC6360612.1"/>
    </source>
</evidence>
<keyword evidence="2" id="KW-0449">Lipoprotein</keyword>
<dbReference type="Pfam" id="PF03843">
    <property type="entry name" value="Slp"/>
    <property type="match status" value="1"/>
</dbReference>
<evidence type="ECO:0000313" key="3">
    <source>
        <dbReference type="Proteomes" id="UP001596215"/>
    </source>
</evidence>
<feature type="signal peptide" evidence="1">
    <location>
        <begin position="1"/>
        <end position="20"/>
    </location>
</feature>
<reference evidence="3" key="1">
    <citation type="journal article" date="2019" name="Int. J. Syst. Evol. Microbiol.">
        <title>The Global Catalogue of Microorganisms (GCM) 10K type strain sequencing project: providing services to taxonomists for standard genome sequencing and annotation.</title>
        <authorList>
            <consortium name="The Broad Institute Genomics Platform"/>
            <consortium name="The Broad Institute Genome Sequencing Center for Infectious Disease"/>
            <person name="Wu L."/>
            <person name="Ma J."/>
        </authorList>
    </citation>
    <scope>NUCLEOTIDE SEQUENCE [LARGE SCALE GENOMIC DNA]</scope>
    <source>
        <strain evidence="3">CGMCC 4.1530</strain>
    </source>
</reference>
<dbReference type="InterPro" id="IPR004658">
    <property type="entry name" value="OMP_Slp"/>
</dbReference>
<keyword evidence="1" id="KW-0732">Signal</keyword>
<sequence length="199" mass="21723">MFSLSKGCPALMLMSVLLLAGCVTVPQSIRGISPQPQQNLSQVMNAPQLYTGQESRFGGKVVQVINRNGLTRIELAVQPLDDSARPVLGSAAVGRIYADINGFVDPVDFNNQYLTVLGNIRGTEKGKIGQASYDFLVINVTGYQRWRLASQIMTPPMPIDPWIGYGPGPGHYRHGYPGGNPWWGFYNPGPAPVQTYLTE</sequence>
<dbReference type="NCBIfam" id="TIGR00752">
    <property type="entry name" value="slp"/>
    <property type="match status" value="1"/>
</dbReference>
<protein>
    <submittedName>
        <fullName evidence="2">Slp family lipoprotein</fullName>
    </submittedName>
</protein>
<keyword evidence="3" id="KW-1185">Reference proteome</keyword>
<dbReference type="PANTHER" id="PTHR37530:SF1">
    <property type="entry name" value="OUTER MEMBRANE PROTEIN SLP"/>
    <property type="match status" value="1"/>
</dbReference>
<dbReference type="PROSITE" id="PS51257">
    <property type="entry name" value="PROKAR_LIPOPROTEIN"/>
    <property type="match status" value="1"/>
</dbReference>
<accession>A0ABW1VLW0</accession>
<evidence type="ECO:0000256" key="1">
    <source>
        <dbReference type="SAM" id="SignalP"/>
    </source>
</evidence>
<dbReference type="PIRSF" id="PIRSF004982">
    <property type="entry name" value="SlP"/>
    <property type="match status" value="1"/>
</dbReference>
<gene>
    <name evidence="2" type="ORF">ACFP73_00585</name>
</gene>
<dbReference type="PANTHER" id="PTHR37530">
    <property type="entry name" value="OUTER MEMBRANE PROTEIN SLP"/>
    <property type="match status" value="1"/>
</dbReference>
<proteinExistence type="predicted"/>
<feature type="chain" id="PRO_5047461699" evidence="1">
    <location>
        <begin position="21"/>
        <end position="199"/>
    </location>
</feature>
<name>A0ABW1VLW0_9GAMM</name>